<dbReference type="eggNOG" id="KOG0165">
    <property type="taxonomic scope" value="Eukaryota"/>
</dbReference>
<keyword evidence="8" id="KW-1185">Reference proteome</keyword>
<comment type="subcellular location">
    <subcellularLocation>
        <location evidence="1">Cytoplasm</location>
    </subcellularLocation>
</comment>
<dbReference type="SUPFAM" id="SSF47576">
    <property type="entry name" value="Calponin-homology domain, CH-domain"/>
    <property type="match status" value="1"/>
</dbReference>
<keyword evidence="2" id="KW-0963">Cytoplasm</keyword>
<evidence type="ECO:0000256" key="5">
    <source>
        <dbReference type="SAM" id="Coils"/>
    </source>
</evidence>
<sequence>MSSLENKREAKLKRLAELNESRILKSLSSNVGRRVDLRTTEKAFLDTSPSAINMKTPLDPSRTVTDTTDSPILSSEERADKQIVALSTWANTLMGVESSEEMDLGATAAEATRRIQRMLKGEKKPIVNKPSLYQNILGNKDQKKVREACQKLLADSEMKQSIRSMLSKKRLEIRKEVSVYNDLTVQTTLLRIFLSFNPKLLKVVLEAIFNTEIGAPLIRNISQILIDRVFSNPVMLKNKKFAQGSGVPIITAAGREALHNHFLESSMKMMFLVESTYSHRLIPSVTRVFTKSSQFKSLTEMCNELTRELLAGSSQDFAKAFSSIGFKPTYVQSFVENHNYEAKGFEDFSDGLILAKLIETVGELPHGQILYKLRDPAGDRIRKIKNVETVLKEMTAIGIPTEDVTPAAIVGGKKEAIVSLLWSIVGVRVAKEKRERYQRPLVDDLTTPKKKKRQSGVHDDMSTEVLTSLKSYCRVLQMEVFDLDSIQNGCVLEQIWLRFIPNAPPIESYSGVTSWERIVTFSEMELQIPRGLDQNVALFVKTFLERVEMIRKHEESDHVVRKSDIGTQSMNSTLNDATFTISRESMDSTFGGSGGFKTPITPLRGTFTRTTIAKHLNEVIEEEETETEKDLQKTPTRSDIGGDHSEVVAHRGSTESEETLTENRVSEEAEALKENQDISAKETPEKAEEALEEAEEASEKAEGLKDTTIMSLEEEESASGVDQEQAEKKASLQEMSEEGSKDLDGGDDRDEKRASENRDEEKEKTLVNSESPDVDETITTHVIAHALGSLKLDPITNVETSPLPIATETTIQSFLEPSESATTAETPEEVTSEPSINATSSPHNINTETKPESPESSRILSEVAFTGESEASEGPRLSESMIQIGEEQKRDSDFFQSYIENQKAFIAKNNLDYEIKEDPKSPSNTPELRRILRETRELKRKQMEIFQAKKLGAIERSARASRACSPSCSTALDDRSDAGHDEAMVIHNETSNLEEKLKSLEETKKISDEEMNRAAVVIQKMFRGLAARRTFRQEIGERRERMIVYTKALEVEKQQMGGDDKKSSSLETKLRHSALYGLTNENLHVVLIGATIIDRITDLYPPLLEKFVLELNGIELIYDILAVTDQGYAYKAILQPLLRCLQKSFTSVPESKTNAKVQPILPKLSPRLFLLMLKHSTSPEFFNPIITTLIAIGRRFPKEKDSGMRRWKNQIEQTMKKVTDRDGKQYLFTLQTICDHLL</sequence>
<dbReference type="InterPro" id="IPR036872">
    <property type="entry name" value="CH_dom_sf"/>
</dbReference>
<feature type="compositionally biased region" description="Polar residues" evidence="6">
    <location>
        <begin position="836"/>
        <end position="848"/>
    </location>
</feature>
<dbReference type="InterPro" id="IPR000048">
    <property type="entry name" value="IQ_motif_EF-hand-BS"/>
</dbReference>
<keyword evidence="4" id="KW-0112">Calmodulin-binding</keyword>
<feature type="domain" description="Calponin-homology (CH)" evidence="7">
    <location>
        <begin position="292"/>
        <end position="429"/>
    </location>
</feature>
<dbReference type="GO" id="GO:0000922">
    <property type="term" value="C:spindle pole"/>
    <property type="evidence" value="ECO:0007669"/>
    <property type="project" value="TreeGrafter"/>
</dbReference>
<feature type="region of interest" description="Disordered" evidence="6">
    <location>
        <begin position="814"/>
        <end position="859"/>
    </location>
</feature>
<dbReference type="GO" id="GO:0051295">
    <property type="term" value="P:establishment of meiotic spindle localization"/>
    <property type="evidence" value="ECO:0007669"/>
    <property type="project" value="TreeGrafter"/>
</dbReference>
<evidence type="ECO:0000256" key="4">
    <source>
        <dbReference type="ARBA" id="ARBA00022860"/>
    </source>
</evidence>
<feature type="region of interest" description="Disordered" evidence="6">
    <location>
        <begin position="50"/>
        <end position="69"/>
    </location>
</feature>
<dbReference type="PANTHER" id="PTHR22706:SF1">
    <property type="entry name" value="ASSEMBLY FACTOR FOR SPINDLE MICROTUBULES"/>
    <property type="match status" value="1"/>
</dbReference>
<feature type="compositionally biased region" description="Low complexity" evidence="6">
    <location>
        <begin position="816"/>
        <end position="825"/>
    </location>
</feature>
<feature type="compositionally biased region" description="Basic and acidic residues" evidence="6">
    <location>
        <begin position="640"/>
        <end position="654"/>
    </location>
</feature>
<dbReference type="AlphaFoldDB" id="A0A1I7UJ21"/>
<accession>A0A1I7UJ21</accession>
<dbReference type="PANTHER" id="PTHR22706">
    <property type="entry name" value="ASSEMBLY FACTOR FOR SPINDLE MICROTUBULES"/>
    <property type="match status" value="1"/>
</dbReference>
<protein>
    <submittedName>
        <fullName evidence="9">Calponin-homology (CH) domain-containing protein</fullName>
    </submittedName>
</protein>
<dbReference type="GO" id="GO:0005737">
    <property type="term" value="C:cytoplasm"/>
    <property type="evidence" value="ECO:0007669"/>
    <property type="project" value="UniProtKB-SubCell"/>
</dbReference>
<keyword evidence="5" id="KW-0175">Coiled coil</keyword>
<feature type="compositionally biased region" description="Basic and acidic residues" evidence="6">
    <location>
        <begin position="664"/>
        <end position="689"/>
    </location>
</feature>
<evidence type="ECO:0000256" key="1">
    <source>
        <dbReference type="ARBA" id="ARBA00004496"/>
    </source>
</evidence>
<name>A0A1I7UJ21_9PELO</name>
<dbReference type="PROSITE" id="PS50021">
    <property type="entry name" value="CH"/>
    <property type="match status" value="1"/>
</dbReference>
<dbReference type="Proteomes" id="UP000095282">
    <property type="component" value="Unplaced"/>
</dbReference>
<dbReference type="WBParaSite" id="Csp11.Scaffold629.g9820.t1">
    <property type="protein sequence ID" value="Csp11.Scaffold629.g9820.t1"/>
    <property type="gene ID" value="Csp11.Scaffold629.g9820"/>
</dbReference>
<dbReference type="CDD" id="cd23767">
    <property type="entry name" value="IQCD"/>
    <property type="match status" value="1"/>
</dbReference>
<reference evidence="9" key="1">
    <citation type="submission" date="2016-11" db="UniProtKB">
        <authorList>
            <consortium name="WormBaseParasite"/>
        </authorList>
    </citation>
    <scope>IDENTIFICATION</scope>
</reference>
<feature type="region of interest" description="Disordered" evidence="6">
    <location>
        <begin position="618"/>
        <end position="776"/>
    </location>
</feature>
<dbReference type="Gene3D" id="1.10.418.10">
    <property type="entry name" value="Calponin-like domain"/>
    <property type="match status" value="1"/>
</dbReference>
<evidence type="ECO:0000313" key="9">
    <source>
        <dbReference type="WBParaSite" id="Csp11.Scaffold629.g9820.t1"/>
    </source>
</evidence>
<dbReference type="InterPro" id="IPR051185">
    <property type="entry name" value="ASPM"/>
</dbReference>
<dbReference type="GO" id="GO:0005516">
    <property type="term" value="F:calmodulin binding"/>
    <property type="evidence" value="ECO:0007669"/>
    <property type="project" value="UniProtKB-KW"/>
</dbReference>
<proteinExistence type="predicted"/>
<feature type="coiled-coil region" evidence="5">
    <location>
        <begin position="983"/>
        <end position="1010"/>
    </location>
</feature>
<evidence type="ECO:0000256" key="6">
    <source>
        <dbReference type="SAM" id="MobiDB-lite"/>
    </source>
</evidence>
<evidence type="ECO:0000256" key="2">
    <source>
        <dbReference type="ARBA" id="ARBA00022490"/>
    </source>
</evidence>
<dbReference type="SMART" id="SM00015">
    <property type="entry name" value="IQ"/>
    <property type="match status" value="1"/>
</dbReference>
<evidence type="ECO:0000256" key="3">
    <source>
        <dbReference type="ARBA" id="ARBA00022737"/>
    </source>
</evidence>
<evidence type="ECO:0000313" key="8">
    <source>
        <dbReference type="Proteomes" id="UP000095282"/>
    </source>
</evidence>
<dbReference type="GO" id="GO:0000278">
    <property type="term" value="P:mitotic cell cycle"/>
    <property type="evidence" value="ECO:0007669"/>
    <property type="project" value="TreeGrafter"/>
</dbReference>
<keyword evidence="3" id="KW-0677">Repeat</keyword>
<organism evidence="8 9">
    <name type="scientific">Caenorhabditis tropicalis</name>
    <dbReference type="NCBI Taxonomy" id="1561998"/>
    <lineage>
        <taxon>Eukaryota</taxon>
        <taxon>Metazoa</taxon>
        <taxon>Ecdysozoa</taxon>
        <taxon>Nematoda</taxon>
        <taxon>Chromadorea</taxon>
        <taxon>Rhabditida</taxon>
        <taxon>Rhabditina</taxon>
        <taxon>Rhabditomorpha</taxon>
        <taxon>Rhabditoidea</taxon>
        <taxon>Rhabditidae</taxon>
        <taxon>Peloderinae</taxon>
        <taxon>Caenorhabditis</taxon>
    </lineage>
</organism>
<dbReference type="InterPro" id="IPR001715">
    <property type="entry name" value="CH_dom"/>
</dbReference>
<dbReference type="STRING" id="1561998.A0A1I7UJ21"/>
<dbReference type="GO" id="GO:0007051">
    <property type="term" value="P:spindle organization"/>
    <property type="evidence" value="ECO:0007669"/>
    <property type="project" value="TreeGrafter"/>
</dbReference>
<evidence type="ECO:0000259" key="7">
    <source>
        <dbReference type="PROSITE" id="PS50021"/>
    </source>
</evidence>
<feature type="compositionally biased region" description="Basic and acidic residues" evidence="6">
    <location>
        <begin position="738"/>
        <end position="765"/>
    </location>
</feature>
<dbReference type="Pfam" id="PF00307">
    <property type="entry name" value="CH"/>
    <property type="match status" value="1"/>
</dbReference>
<dbReference type="PROSITE" id="PS50096">
    <property type="entry name" value="IQ"/>
    <property type="match status" value="1"/>
</dbReference>